<dbReference type="InterPro" id="IPR046871">
    <property type="entry name" value="Pro_CA_2"/>
</dbReference>
<dbReference type="Pfam" id="PF20393">
    <property type="entry name" value="Pro_CA_2"/>
    <property type="match status" value="1"/>
</dbReference>
<dbReference type="InterPro" id="IPR036874">
    <property type="entry name" value="Carbonic_anhydrase_sf"/>
</dbReference>
<organism evidence="1 2">
    <name type="scientific">Caulobacter ginsengisoli</name>
    <dbReference type="NCBI Taxonomy" id="400775"/>
    <lineage>
        <taxon>Bacteria</taxon>
        <taxon>Pseudomonadati</taxon>
        <taxon>Pseudomonadota</taxon>
        <taxon>Alphaproteobacteria</taxon>
        <taxon>Caulobacterales</taxon>
        <taxon>Caulobacteraceae</taxon>
        <taxon>Caulobacter</taxon>
    </lineage>
</organism>
<accession>A0ABU0ILP0</accession>
<comment type="caution">
    <text evidence="1">The sequence shown here is derived from an EMBL/GenBank/DDBJ whole genome shotgun (WGS) entry which is preliminary data.</text>
</comment>
<dbReference type="RefSeq" id="WP_307344466.1">
    <property type="nucleotide sequence ID" value="NZ_JAUSVS010000001.1"/>
</dbReference>
<dbReference type="InterPro" id="IPR019546">
    <property type="entry name" value="TAT_signal_bac_arc"/>
</dbReference>
<dbReference type="Proteomes" id="UP001228905">
    <property type="component" value="Unassembled WGS sequence"/>
</dbReference>
<dbReference type="SUPFAM" id="SSF53056">
    <property type="entry name" value="beta-carbonic anhydrase, cab"/>
    <property type="match status" value="1"/>
</dbReference>
<proteinExistence type="predicted"/>
<reference evidence="1 2" key="1">
    <citation type="submission" date="2023-07" db="EMBL/GenBank/DDBJ databases">
        <title>Genomic Encyclopedia of Type Strains, Phase IV (KMG-IV): sequencing the most valuable type-strain genomes for metagenomic binning, comparative biology and taxonomic classification.</title>
        <authorList>
            <person name="Goeker M."/>
        </authorList>
    </citation>
    <scope>NUCLEOTIDE SEQUENCE [LARGE SCALE GENOMIC DNA]</scope>
    <source>
        <strain evidence="1 2">DSM 18695</strain>
    </source>
</reference>
<keyword evidence="2" id="KW-1185">Reference proteome</keyword>
<dbReference type="EMBL" id="JAUSVS010000001">
    <property type="protein sequence ID" value="MDQ0462286.1"/>
    <property type="molecule type" value="Genomic_DNA"/>
</dbReference>
<name>A0ABU0ILP0_9CAUL</name>
<dbReference type="PROSITE" id="PS51318">
    <property type="entry name" value="TAT"/>
    <property type="match status" value="1"/>
</dbReference>
<dbReference type="Gene3D" id="3.40.1050.10">
    <property type="entry name" value="Carbonic anhydrase"/>
    <property type="match status" value="1"/>
</dbReference>
<evidence type="ECO:0000313" key="2">
    <source>
        <dbReference type="Proteomes" id="UP001228905"/>
    </source>
</evidence>
<dbReference type="NCBIfam" id="TIGR01409">
    <property type="entry name" value="TAT_signal_seq"/>
    <property type="match status" value="1"/>
</dbReference>
<evidence type="ECO:0000313" key="1">
    <source>
        <dbReference type="EMBL" id="MDQ0462286.1"/>
    </source>
</evidence>
<dbReference type="InterPro" id="IPR006311">
    <property type="entry name" value="TAT_signal"/>
</dbReference>
<evidence type="ECO:0008006" key="3">
    <source>
        <dbReference type="Google" id="ProtNLM"/>
    </source>
</evidence>
<sequence>MQTCEAFNSPSRRSFLQKVGLGGGAMLLSTLAPGLAVASGATDALLLTCMDYRLIDNVGAYMDGRGLRDRYDHVILAGASLGVLTGKMPNWGQVFWEHLDIAIALHKIHKVIVIDHWNCGAYKTFLGEEAVKDPPTELATHTRYLRALKSQLYARHPDLESEIGIMALDGKVQLLS</sequence>
<gene>
    <name evidence="1" type="ORF">QO010_000034</name>
</gene>
<protein>
    <recommendedName>
        <fullName evidence="3">Carbonic anhydrase</fullName>
    </recommendedName>
</protein>